<feature type="compositionally biased region" description="Polar residues" evidence="1">
    <location>
        <begin position="55"/>
        <end position="66"/>
    </location>
</feature>
<comment type="caution">
    <text evidence="2">The sequence shown here is derived from an EMBL/GenBank/DDBJ whole genome shotgun (WGS) entry which is preliminary data.</text>
</comment>
<organism evidence="2 3">
    <name type="scientific">Nitrolancea hollandica Lb</name>
    <dbReference type="NCBI Taxonomy" id="1129897"/>
    <lineage>
        <taxon>Bacteria</taxon>
        <taxon>Pseudomonadati</taxon>
        <taxon>Thermomicrobiota</taxon>
        <taxon>Thermomicrobia</taxon>
        <taxon>Sphaerobacterales</taxon>
        <taxon>Sphaerobacterineae</taxon>
        <taxon>Sphaerobacteraceae</taxon>
        <taxon>Nitrolancea</taxon>
    </lineage>
</organism>
<dbReference type="EMBL" id="CAGS01000444">
    <property type="protein sequence ID" value="CCF85449.1"/>
    <property type="molecule type" value="Genomic_DNA"/>
</dbReference>
<dbReference type="Pfam" id="PF11211">
    <property type="entry name" value="DUF2997"/>
    <property type="match status" value="1"/>
</dbReference>
<gene>
    <name evidence="2" type="ORF">NITHO_4990014</name>
</gene>
<evidence type="ECO:0000313" key="2">
    <source>
        <dbReference type="EMBL" id="CCF85449.1"/>
    </source>
</evidence>
<dbReference type="InterPro" id="IPR021375">
    <property type="entry name" value="DUF2997"/>
</dbReference>
<evidence type="ECO:0008006" key="4">
    <source>
        <dbReference type="Google" id="ProtNLM"/>
    </source>
</evidence>
<name>I4EL87_9BACT</name>
<dbReference type="AlphaFoldDB" id="I4EL87"/>
<dbReference type="Proteomes" id="UP000004221">
    <property type="component" value="Unassembled WGS sequence"/>
</dbReference>
<evidence type="ECO:0000313" key="3">
    <source>
        <dbReference type="Proteomes" id="UP000004221"/>
    </source>
</evidence>
<sequence>MPEIAFTIDPTTGELELHVTGIAGPACEEVAKLARELLGQPRQERNTAEYVLRSRVQSQTRPKARP</sequence>
<dbReference type="RefSeq" id="WP_008480353.1">
    <property type="nucleotide sequence ID" value="NZ_CAGS01000444.1"/>
</dbReference>
<keyword evidence="3" id="KW-1185">Reference proteome</keyword>
<feature type="region of interest" description="Disordered" evidence="1">
    <location>
        <begin position="46"/>
        <end position="66"/>
    </location>
</feature>
<protein>
    <recommendedName>
        <fullName evidence="4">DUF2997 domain-containing protein</fullName>
    </recommendedName>
</protein>
<evidence type="ECO:0000256" key="1">
    <source>
        <dbReference type="SAM" id="MobiDB-lite"/>
    </source>
</evidence>
<proteinExistence type="predicted"/>
<reference evidence="2 3" key="1">
    <citation type="journal article" date="2012" name="ISME J.">
        <title>Nitrification expanded: discovery, physiology and genomics of a nitrite-oxidizing bacterium from the phylum Chloroflexi.</title>
        <authorList>
            <person name="Sorokin D.Y."/>
            <person name="Lucker S."/>
            <person name="Vejmelkova D."/>
            <person name="Kostrikina N.A."/>
            <person name="Kleerebezem R."/>
            <person name="Rijpstra W.I."/>
            <person name="Damste J.S."/>
            <person name="Le Paslier D."/>
            <person name="Muyzer G."/>
            <person name="Wagner M."/>
            <person name="van Loosdrecht M.C."/>
            <person name="Daims H."/>
        </authorList>
    </citation>
    <scope>NUCLEOTIDE SEQUENCE [LARGE SCALE GENOMIC DNA]</scope>
    <source>
        <strain evidence="3">none</strain>
    </source>
</reference>
<accession>I4EL87</accession>